<evidence type="ECO:0000256" key="1">
    <source>
        <dbReference type="ARBA" id="ARBA00010954"/>
    </source>
</evidence>
<dbReference type="EMBL" id="MTYJ01000017">
    <property type="protein sequence ID" value="OQV22448.1"/>
    <property type="molecule type" value="Genomic_DNA"/>
</dbReference>
<comment type="caution">
    <text evidence="3">The sequence shown here is derived from an EMBL/GenBank/DDBJ whole genome shotgun (WGS) entry which is preliminary data.</text>
</comment>
<sequence>MDQQPKKSADDDSVDPPADAVRPAPSPSASTSSPSRSPNRSTASSPRKIGQQTPAQLEQLMTGADRLERMILAHELAVNQDFTVDGTPHEGSLEAKIRETMHQAFWDVLQASLSQTPPDHTQALILLGEVKQTLLSFLPDGQGMQMREIINRNLDVEHIKEQIAHDAFDFREKAHFIISIMGRLCAPARDEEIKQLSTIEEIVPLFRAVFRILEEMKLDMLNFTLKQARPIINMHSIEYEQQMFDEFLATEPEPLHLTKDWLRSTAISLLESADSEGTRNPCASPPPSGSSSSSSSSSWKISPTRLLRHAFLNLLDWNSGPYPETLVADISRFLELQIYSETVVLSAATLLVIWNAIGSRITDAAAFKGDLLELIQACVENREQANQELMASVWVFVEPEIEKHLSADAKSPAVLPGLRILVLDLYRREHPVRQLLMKRLKESVEAAVAAGPASPVQTISPAFMPHFQGSIRALSEDFVKIISRNQTVFGRYYTRLITELAEELDLRVHTASAQSSPLKQAPL</sequence>
<dbReference type="GO" id="GO:0007165">
    <property type="term" value="P:signal transduction"/>
    <property type="evidence" value="ECO:0007669"/>
    <property type="project" value="TreeGrafter"/>
</dbReference>
<gene>
    <name evidence="3" type="ORF">BV898_03621</name>
</gene>
<organism evidence="3 4">
    <name type="scientific">Hypsibius exemplaris</name>
    <name type="common">Freshwater tardigrade</name>
    <dbReference type="NCBI Taxonomy" id="2072580"/>
    <lineage>
        <taxon>Eukaryota</taxon>
        <taxon>Metazoa</taxon>
        <taxon>Ecdysozoa</taxon>
        <taxon>Tardigrada</taxon>
        <taxon>Eutardigrada</taxon>
        <taxon>Parachela</taxon>
        <taxon>Hypsibioidea</taxon>
        <taxon>Hypsibiidae</taxon>
        <taxon>Hypsibius</taxon>
    </lineage>
</organism>
<evidence type="ECO:0000313" key="3">
    <source>
        <dbReference type="EMBL" id="OQV22448.1"/>
    </source>
</evidence>
<dbReference type="AlphaFoldDB" id="A0A1W0X4S2"/>
<comment type="similarity">
    <text evidence="1">Belongs to the TCP11 family.</text>
</comment>
<name>A0A1W0X4S2_HYPEX</name>
<dbReference type="Pfam" id="PF05794">
    <property type="entry name" value="Tcp11"/>
    <property type="match status" value="1"/>
</dbReference>
<dbReference type="PANTHER" id="PTHR12832:SF11">
    <property type="entry name" value="LD23868P"/>
    <property type="match status" value="1"/>
</dbReference>
<evidence type="ECO:0000313" key="4">
    <source>
        <dbReference type="Proteomes" id="UP000192578"/>
    </source>
</evidence>
<evidence type="ECO:0000256" key="2">
    <source>
        <dbReference type="SAM" id="MobiDB-lite"/>
    </source>
</evidence>
<proteinExistence type="inferred from homology"/>
<keyword evidence="4" id="KW-1185">Reference proteome</keyword>
<reference evidence="4" key="1">
    <citation type="submission" date="2017-01" db="EMBL/GenBank/DDBJ databases">
        <title>Comparative genomics of anhydrobiosis in the tardigrade Hypsibius dujardini.</title>
        <authorList>
            <person name="Yoshida Y."/>
            <person name="Koutsovoulos G."/>
            <person name="Laetsch D."/>
            <person name="Stevens L."/>
            <person name="Kumar S."/>
            <person name="Horikawa D."/>
            <person name="Ishino K."/>
            <person name="Komine S."/>
            <person name="Tomita M."/>
            <person name="Blaxter M."/>
            <person name="Arakawa K."/>
        </authorList>
    </citation>
    <scope>NUCLEOTIDE SEQUENCE [LARGE SCALE GENOMIC DNA]</scope>
    <source>
        <strain evidence="4">Z151</strain>
    </source>
</reference>
<dbReference type="OrthoDB" id="276323at2759"/>
<feature type="region of interest" description="Disordered" evidence="2">
    <location>
        <begin position="1"/>
        <end position="54"/>
    </location>
</feature>
<dbReference type="PANTHER" id="PTHR12832">
    <property type="entry name" value="TESTIS-SPECIFIC PROTEIN PBS13 T-COMPLEX 11"/>
    <property type="match status" value="1"/>
</dbReference>
<protein>
    <submittedName>
        <fullName evidence="3">T-complex protein 11-like protein 1</fullName>
    </submittedName>
</protein>
<feature type="region of interest" description="Disordered" evidence="2">
    <location>
        <begin position="273"/>
        <end position="298"/>
    </location>
</feature>
<feature type="compositionally biased region" description="Low complexity" evidence="2">
    <location>
        <begin position="289"/>
        <end position="298"/>
    </location>
</feature>
<feature type="compositionally biased region" description="Low complexity" evidence="2">
    <location>
        <begin position="15"/>
        <end position="47"/>
    </location>
</feature>
<accession>A0A1W0X4S2</accession>
<feature type="compositionally biased region" description="Basic and acidic residues" evidence="2">
    <location>
        <begin position="1"/>
        <end position="10"/>
    </location>
</feature>
<dbReference type="Proteomes" id="UP000192578">
    <property type="component" value="Unassembled WGS sequence"/>
</dbReference>
<dbReference type="InterPro" id="IPR008862">
    <property type="entry name" value="Tcp11"/>
</dbReference>